<dbReference type="PANTHER" id="PTHR12606:SF11">
    <property type="entry name" value="SENTRIN-SPECIFIC PROTEASE 2"/>
    <property type="match status" value="1"/>
</dbReference>
<dbReference type="PROSITE" id="PS50600">
    <property type="entry name" value="ULP_PROTEASE"/>
    <property type="match status" value="1"/>
</dbReference>
<evidence type="ECO:0000313" key="6">
    <source>
        <dbReference type="EMBL" id="NXU57404.1"/>
    </source>
</evidence>
<dbReference type="OrthoDB" id="1939479at2759"/>
<keyword evidence="4" id="KW-0788">Thiol protease</keyword>
<dbReference type="Gene3D" id="3.40.395.10">
    <property type="entry name" value="Adenoviral Proteinase, Chain A"/>
    <property type="match status" value="1"/>
</dbReference>
<dbReference type="GO" id="GO:0016929">
    <property type="term" value="F:deSUMOylase activity"/>
    <property type="evidence" value="ECO:0007669"/>
    <property type="project" value="TreeGrafter"/>
</dbReference>
<feature type="domain" description="Ubiquitin-like protease family profile" evidence="5">
    <location>
        <begin position="36"/>
        <end position="200"/>
    </location>
</feature>
<accession>A0A7L3LTG4</accession>
<evidence type="ECO:0000256" key="3">
    <source>
        <dbReference type="ARBA" id="ARBA00022801"/>
    </source>
</evidence>
<dbReference type="GO" id="GO:0080090">
    <property type="term" value="P:regulation of primary metabolic process"/>
    <property type="evidence" value="ECO:0007669"/>
    <property type="project" value="UniProtKB-ARBA"/>
</dbReference>
<evidence type="ECO:0000256" key="2">
    <source>
        <dbReference type="ARBA" id="ARBA00022670"/>
    </source>
</evidence>
<proteinExistence type="inferred from homology"/>
<comment type="similarity">
    <text evidence="1">Belongs to the peptidase C48 family.</text>
</comment>
<comment type="caution">
    <text evidence="6">The sequence shown here is derived from an EMBL/GenBank/DDBJ whole genome shotgun (WGS) entry which is preliminary data.</text>
</comment>
<evidence type="ECO:0000256" key="1">
    <source>
        <dbReference type="ARBA" id="ARBA00005234"/>
    </source>
</evidence>
<keyword evidence="2 6" id="KW-0645">Protease</keyword>
<dbReference type="GO" id="GO:0060255">
    <property type="term" value="P:regulation of macromolecule metabolic process"/>
    <property type="evidence" value="ECO:0007669"/>
    <property type="project" value="UniProtKB-ARBA"/>
</dbReference>
<sequence length="230" mass="27229">THLSPFHHSFQDMEKEILAACGKGDPEEILSSAFKLKITREDIHTLRNQCWLNDEVINFYLGLVMQRSKKEDYPSVYAFSTFFLPKLTMDGYKGVSRWTRCVDIFKHDVIFVPINSNLHWSLVAMDLRVKSIHYFDSLGKNGDDICQVLLKYLQQEMREKRKEELDMSEWMLHSMAPHEIPQQYNGYDCGVFMCKYADYLSQDRALTFSQSCMPYFRKRMVWEILHQVLL</sequence>
<dbReference type="FunFam" id="3.40.395.10:FF:000001">
    <property type="entry name" value="Sentrin-specific protease 1"/>
    <property type="match status" value="1"/>
</dbReference>
<dbReference type="AlphaFoldDB" id="A0A7L3LTG4"/>
<evidence type="ECO:0000313" key="7">
    <source>
        <dbReference type="Proteomes" id="UP000582182"/>
    </source>
</evidence>
<dbReference type="GO" id="GO:0006508">
    <property type="term" value="P:proteolysis"/>
    <property type="evidence" value="ECO:0007669"/>
    <property type="project" value="UniProtKB-KW"/>
</dbReference>
<gene>
    <name evidence="6" type="primary">Senp2</name>
    <name evidence="6" type="ORF">TURVEL_R05089</name>
</gene>
<reference evidence="6 7" key="1">
    <citation type="submission" date="2019-09" db="EMBL/GenBank/DDBJ databases">
        <title>Bird 10,000 Genomes (B10K) Project - Family phase.</title>
        <authorList>
            <person name="Zhang G."/>
        </authorList>
    </citation>
    <scope>NUCLEOTIDE SEQUENCE [LARGE SCALE GENOMIC DNA]</scope>
    <source>
        <strain evidence="6">B10K-DU-029-46</strain>
    </source>
</reference>
<dbReference type="PANTHER" id="PTHR12606">
    <property type="entry name" value="SENTRIN/SUMO-SPECIFIC PROTEASE"/>
    <property type="match status" value="1"/>
</dbReference>
<dbReference type="InterPro" id="IPR003653">
    <property type="entry name" value="Peptidase_C48_C"/>
</dbReference>
<name>A0A7L3LTG4_9CHAR</name>
<dbReference type="Pfam" id="PF02902">
    <property type="entry name" value="Peptidase_C48"/>
    <property type="match status" value="1"/>
</dbReference>
<dbReference type="GO" id="GO:0005634">
    <property type="term" value="C:nucleus"/>
    <property type="evidence" value="ECO:0007669"/>
    <property type="project" value="TreeGrafter"/>
</dbReference>
<evidence type="ECO:0000256" key="4">
    <source>
        <dbReference type="ARBA" id="ARBA00022807"/>
    </source>
</evidence>
<dbReference type="GO" id="GO:0016926">
    <property type="term" value="P:protein desumoylation"/>
    <property type="evidence" value="ECO:0007669"/>
    <property type="project" value="TreeGrafter"/>
</dbReference>
<feature type="non-terminal residue" evidence="6">
    <location>
        <position position="1"/>
    </location>
</feature>
<dbReference type="Proteomes" id="UP000582182">
    <property type="component" value="Unassembled WGS sequence"/>
</dbReference>
<keyword evidence="3" id="KW-0378">Hydrolase</keyword>
<dbReference type="InterPro" id="IPR038765">
    <property type="entry name" value="Papain-like_cys_pep_sf"/>
</dbReference>
<protein>
    <submittedName>
        <fullName evidence="6">SENP2 protease</fullName>
    </submittedName>
</protein>
<keyword evidence="7" id="KW-1185">Reference proteome</keyword>
<dbReference type="EMBL" id="VZTY01029230">
    <property type="protein sequence ID" value="NXU57404.1"/>
    <property type="molecule type" value="Genomic_DNA"/>
</dbReference>
<evidence type="ECO:0000259" key="5">
    <source>
        <dbReference type="PROSITE" id="PS50600"/>
    </source>
</evidence>
<feature type="non-terminal residue" evidence="6">
    <location>
        <position position="230"/>
    </location>
</feature>
<organism evidence="6 7">
    <name type="scientific">Turnix velox</name>
    <name type="common">Little buttonquail</name>
    <dbReference type="NCBI Taxonomy" id="2529409"/>
    <lineage>
        <taxon>Eukaryota</taxon>
        <taxon>Metazoa</taxon>
        <taxon>Chordata</taxon>
        <taxon>Craniata</taxon>
        <taxon>Vertebrata</taxon>
        <taxon>Euteleostomi</taxon>
        <taxon>Archelosauria</taxon>
        <taxon>Archosauria</taxon>
        <taxon>Dinosauria</taxon>
        <taxon>Saurischia</taxon>
        <taxon>Theropoda</taxon>
        <taxon>Coelurosauria</taxon>
        <taxon>Aves</taxon>
        <taxon>Neognathae</taxon>
        <taxon>Neoaves</taxon>
        <taxon>Charadriiformes</taxon>
        <taxon>Turnicidae</taxon>
        <taxon>Turnix</taxon>
    </lineage>
</organism>
<dbReference type="SUPFAM" id="SSF54001">
    <property type="entry name" value="Cysteine proteinases"/>
    <property type="match status" value="1"/>
</dbReference>